<accession>A0ABP9N9K8</accession>
<dbReference type="SUPFAM" id="SSF161187">
    <property type="entry name" value="YfgJ-like"/>
    <property type="match status" value="1"/>
</dbReference>
<reference evidence="2" key="1">
    <citation type="journal article" date="2019" name="Int. J. Syst. Evol. Microbiol.">
        <title>The Global Catalogue of Microorganisms (GCM) 10K type strain sequencing project: providing services to taxonomists for standard genome sequencing and annotation.</title>
        <authorList>
            <consortium name="The Broad Institute Genomics Platform"/>
            <consortium name="The Broad Institute Genome Sequencing Center for Infectious Disease"/>
            <person name="Wu L."/>
            <person name="Ma J."/>
        </authorList>
    </citation>
    <scope>NUCLEOTIDE SEQUENCE [LARGE SCALE GENOMIC DNA]</scope>
    <source>
        <strain evidence="2">JCM 18050</strain>
    </source>
</reference>
<dbReference type="EMBL" id="BAABHY010000005">
    <property type="protein sequence ID" value="GAA5112629.1"/>
    <property type="molecule type" value="Genomic_DNA"/>
</dbReference>
<sequence>MAREADVTQGEGICPKCHHTMQKQRLGHYYCPTCQQGYDESYRCPTCGAPLSEIKGCGAINYLCRTDGLVSSSKIIFHYQQSH</sequence>
<evidence type="ECO:0000313" key="1">
    <source>
        <dbReference type="EMBL" id="GAA5112629.1"/>
    </source>
</evidence>
<comment type="caution">
    <text evidence="1">The sequence shown here is derived from an EMBL/GenBank/DDBJ whole genome shotgun (WGS) entry which is preliminary data.</text>
</comment>
<organism evidence="1 2">
    <name type="scientific">Orbus sasakiae</name>
    <dbReference type="NCBI Taxonomy" id="1078475"/>
    <lineage>
        <taxon>Bacteria</taxon>
        <taxon>Pseudomonadati</taxon>
        <taxon>Pseudomonadota</taxon>
        <taxon>Gammaproteobacteria</taxon>
        <taxon>Orbales</taxon>
        <taxon>Orbaceae</taxon>
        <taxon>Orbus</taxon>
    </lineage>
</organism>
<protein>
    <recommendedName>
        <fullName evidence="3">Primosomal protein N' (Replication factor Y)-superfamily II helicase</fullName>
    </recommendedName>
</protein>
<dbReference type="RefSeq" id="WP_345491669.1">
    <property type="nucleotide sequence ID" value="NZ_BAABHY010000005.1"/>
</dbReference>
<dbReference type="Gene3D" id="2.10.290.10">
    <property type="entry name" value="YfgJ-like"/>
    <property type="match status" value="1"/>
</dbReference>
<dbReference type="Proteomes" id="UP001500171">
    <property type="component" value="Unassembled WGS sequence"/>
</dbReference>
<dbReference type="InterPro" id="IPR010807">
    <property type="entry name" value="YfgJ-like"/>
</dbReference>
<keyword evidence="2" id="KW-1185">Reference proteome</keyword>
<dbReference type="InterPro" id="IPR029037">
    <property type="entry name" value="DUF1407/YfgJ-like_sf"/>
</dbReference>
<evidence type="ECO:0008006" key="3">
    <source>
        <dbReference type="Google" id="ProtNLM"/>
    </source>
</evidence>
<evidence type="ECO:0000313" key="2">
    <source>
        <dbReference type="Proteomes" id="UP001500171"/>
    </source>
</evidence>
<name>A0ABP9N9K8_9GAMM</name>
<gene>
    <name evidence="1" type="ORF">GCM10023211_19510</name>
</gene>
<dbReference type="Pfam" id="PF07191">
    <property type="entry name" value="Zn_ribbon_6"/>
    <property type="match status" value="1"/>
</dbReference>
<proteinExistence type="predicted"/>